<dbReference type="Proteomes" id="UP001165960">
    <property type="component" value="Unassembled WGS sequence"/>
</dbReference>
<gene>
    <name evidence="1" type="ORF">DSO57_1014333</name>
</gene>
<keyword evidence="2" id="KW-1185">Reference proteome</keyword>
<protein>
    <submittedName>
        <fullName evidence="1">Uncharacterized protein</fullName>
    </submittedName>
</protein>
<evidence type="ECO:0000313" key="2">
    <source>
        <dbReference type="Proteomes" id="UP001165960"/>
    </source>
</evidence>
<sequence>MSEKRCHLSPPTNSNSQNFSETFDEKSRHDIVKGMDQLHVIIKLPFKRPENLKPIINESWTEEKEKRLFRYLEDTPKDALNWDEASEILNVPKENLYKRIESLSLDNRSTPDKQEINSHIFLKGDQEEGRVSILHDSARAAENQDPPTENFNEIEKLKQQLNILDIEKEPHSSKNPAASKEIADDLNEETNLALEDDAPLSGMSSPFSNISDGSVEHKTSEDYLSQLKHSALKNYKI</sequence>
<dbReference type="EMBL" id="QTSX02005025">
    <property type="protein sequence ID" value="KAJ9062104.1"/>
    <property type="molecule type" value="Genomic_DNA"/>
</dbReference>
<proteinExistence type="predicted"/>
<accession>A0ACC2SIA3</accession>
<evidence type="ECO:0000313" key="1">
    <source>
        <dbReference type="EMBL" id="KAJ9062104.1"/>
    </source>
</evidence>
<organism evidence="1 2">
    <name type="scientific">Entomophthora muscae</name>
    <dbReference type="NCBI Taxonomy" id="34485"/>
    <lineage>
        <taxon>Eukaryota</taxon>
        <taxon>Fungi</taxon>
        <taxon>Fungi incertae sedis</taxon>
        <taxon>Zoopagomycota</taxon>
        <taxon>Entomophthoromycotina</taxon>
        <taxon>Entomophthoromycetes</taxon>
        <taxon>Entomophthorales</taxon>
        <taxon>Entomophthoraceae</taxon>
        <taxon>Entomophthora</taxon>
    </lineage>
</organism>
<name>A0ACC2SIA3_9FUNG</name>
<reference evidence="1" key="1">
    <citation type="submission" date="2022-04" db="EMBL/GenBank/DDBJ databases">
        <title>Genome of the entomopathogenic fungus Entomophthora muscae.</title>
        <authorList>
            <person name="Elya C."/>
            <person name="Lovett B.R."/>
            <person name="Lee E."/>
            <person name="Macias A.M."/>
            <person name="Hajek A.E."/>
            <person name="De Bivort B.L."/>
            <person name="Kasson M.T."/>
            <person name="De Fine Licht H.H."/>
            <person name="Stajich J.E."/>
        </authorList>
    </citation>
    <scope>NUCLEOTIDE SEQUENCE</scope>
    <source>
        <strain evidence="1">Berkeley</strain>
    </source>
</reference>
<comment type="caution">
    <text evidence="1">The sequence shown here is derived from an EMBL/GenBank/DDBJ whole genome shotgun (WGS) entry which is preliminary data.</text>
</comment>